<keyword evidence="1" id="KW-0611">Plant defense</keyword>
<keyword evidence="7" id="KW-1185">Reference proteome</keyword>
<evidence type="ECO:0000256" key="4">
    <source>
        <dbReference type="SAM" id="Phobius"/>
    </source>
</evidence>
<dbReference type="CDD" id="cd00325">
    <property type="entry name" value="chitinase_GH19"/>
    <property type="match status" value="1"/>
</dbReference>
<dbReference type="Gene3D" id="3.30.20.10">
    <property type="entry name" value="Endochitinase, domain 2"/>
    <property type="match status" value="1"/>
</dbReference>
<feature type="region of interest" description="Disordered" evidence="3">
    <location>
        <begin position="1"/>
        <end position="47"/>
    </location>
</feature>
<dbReference type="InterPro" id="IPR000726">
    <property type="entry name" value="Glyco_hydro_19_cat"/>
</dbReference>
<feature type="region of interest" description="Disordered" evidence="3">
    <location>
        <begin position="282"/>
        <end position="363"/>
    </location>
</feature>
<evidence type="ECO:0000256" key="1">
    <source>
        <dbReference type="ARBA" id="ARBA00022821"/>
    </source>
</evidence>
<keyword evidence="4" id="KW-1133">Transmembrane helix</keyword>
<dbReference type="Pfam" id="PF00182">
    <property type="entry name" value="Glyco_hydro_19"/>
    <property type="match status" value="1"/>
</dbReference>
<reference evidence="6 7" key="1">
    <citation type="submission" date="2024-03" db="EMBL/GenBank/DDBJ databases">
        <title>Complete genome sequence of the green alga Chloropicon roscoffensis RCC1871.</title>
        <authorList>
            <person name="Lemieux C."/>
            <person name="Pombert J.-F."/>
            <person name="Otis C."/>
            <person name="Turmel M."/>
        </authorList>
    </citation>
    <scope>NUCLEOTIDE SEQUENCE [LARGE SCALE GENOMIC DNA]</scope>
    <source>
        <strain evidence="6 7">RCC1871</strain>
    </source>
</reference>
<dbReference type="Gene3D" id="1.10.530.10">
    <property type="match status" value="1"/>
</dbReference>
<feature type="transmembrane region" description="Helical" evidence="4">
    <location>
        <begin position="79"/>
        <end position="102"/>
    </location>
</feature>
<dbReference type="PRINTS" id="PR01217">
    <property type="entry name" value="PRICHEXTENSN"/>
</dbReference>
<gene>
    <name evidence="6" type="ORF">HKI87_02g10240</name>
</gene>
<keyword evidence="4" id="KW-0472">Membrane</keyword>
<keyword evidence="4" id="KW-0812">Transmembrane</keyword>
<dbReference type="GO" id="GO:0006032">
    <property type="term" value="P:chitin catabolic process"/>
    <property type="evidence" value="ECO:0007669"/>
    <property type="project" value="InterPro"/>
</dbReference>
<dbReference type="InterPro" id="IPR023346">
    <property type="entry name" value="Lysozyme-like_dom_sf"/>
</dbReference>
<feature type="compositionally biased region" description="Polar residues" evidence="3">
    <location>
        <begin position="32"/>
        <end position="47"/>
    </location>
</feature>
<keyword evidence="2" id="KW-1015">Disulfide bond</keyword>
<dbReference type="AlphaFoldDB" id="A0AAX4P001"/>
<dbReference type="SUPFAM" id="SSF53955">
    <property type="entry name" value="Lysozyme-like"/>
    <property type="match status" value="1"/>
</dbReference>
<evidence type="ECO:0000259" key="5">
    <source>
        <dbReference type="Pfam" id="PF00182"/>
    </source>
</evidence>
<dbReference type="GO" id="GO:0016998">
    <property type="term" value="P:cell wall macromolecule catabolic process"/>
    <property type="evidence" value="ECO:0007669"/>
    <property type="project" value="InterPro"/>
</dbReference>
<accession>A0AAX4P001</accession>
<feature type="compositionally biased region" description="Pro residues" evidence="3">
    <location>
        <begin position="287"/>
        <end position="357"/>
    </location>
</feature>
<name>A0AAX4P001_9CHLO</name>
<proteinExistence type="predicted"/>
<protein>
    <submittedName>
        <fullName evidence="6">Chitinase</fullName>
    </submittedName>
</protein>
<organism evidence="6 7">
    <name type="scientific">Chloropicon roscoffensis</name>
    <dbReference type="NCBI Taxonomy" id="1461544"/>
    <lineage>
        <taxon>Eukaryota</taxon>
        <taxon>Viridiplantae</taxon>
        <taxon>Chlorophyta</taxon>
        <taxon>Chloropicophyceae</taxon>
        <taxon>Chloropicales</taxon>
        <taxon>Chloropicaceae</taxon>
        <taxon>Chloropicon</taxon>
    </lineage>
</organism>
<evidence type="ECO:0000313" key="7">
    <source>
        <dbReference type="Proteomes" id="UP001472866"/>
    </source>
</evidence>
<feature type="compositionally biased region" description="Gly residues" evidence="3">
    <location>
        <begin position="1"/>
        <end position="14"/>
    </location>
</feature>
<evidence type="ECO:0000313" key="6">
    <source>
        <dbReference type="EMBL" id="WZN59498.1"/>
    </source>
</evidence>
<dbReference type="Proteomes" id="UP001472866">
    <property type="component" value="Chromosome 02"/>
</dbReference>
<feature type="domain" description="Glycoside hydrolase family 19 catalytic" evidence="5">
    <location>
        <begin position="369"/>
        <end position="619"/>
    </location>
</feature>
<dbReference type="PANTHER" id="PTHR22595">
    <property type="entry name" value="CHITINASE-RELATED"/>
    <property type="match status" value="1"/>
</dbReference>
<sequence>MERPGQGEGCGCGGLAPHKKRGQRAGKAATRGGQNPSSSMSNEQQTDEFTQIDLEEAPSAPKLVYVNVEDKPLWRRPCFVIPITILLSCAIALGVLLGLAHFGGLGFSAKDADLSRDASDGVDEIRKGKVVVDIPSPEGLQSSQLGGQGLVAPPQAQKGVAAEKEPGPQCTSDCDSCVAAEGATHSHGVTDQHCSMCADGYPWWPCDPTMIDKCLCEGEPKPKPKPKPAACTEDCDTCVAAEGATHSHGVTDHHCAMCADGYPWWPCDPTMIDKCLCKMENGEDPAPEPPSPQPSPQPIPTPSPSPQPAPPSPQPTPQPSPQPSPQPEPTPVPPPCELAPAPGPSIPSPTPPAPSPTPDSECSQDLTLITRADWEALFPHRNSQACRQNKFANGTLIPGGFFEFEKFVAAAEQFPCFLGRGEKKRELAAFLAQISHETTGGWATAPGGPQAWGLCWKEEVGCEAMGCAQYCAPGDPCTAAGEEFPCPCEAGKFYHGRGPMQLSWNYNYEPAGRALGVDLLAEPERITQDPVLAFSTAIYFWMTPRDAKPSCHSVMVGEWSPSDRDRDQGRLPGFGTTTNIINGQLECNIEGDSRVEDRVLYYERYAKIFGVSPGDNLYCDKQKPFSWG</sequence>
<dbReference type="PANTHER" id="PTHR22595:SF79">
    <property type="entry name" value="CHITINASE 12"/>
    <property type="match status" value="1"/>
</dbReference>
<dbReference type="GO" id="GO:0006952">
    <property type="term" value="P:defense response"/>
    <property type="evidence" value="ECO:0007669"/>
    <property type="project" value="UniProtKB-KW"/>
</dbReference>
<evidence type="ECO:0000256" key="2">
    <source>
        <dbReference type="ARBA" id="ARBA00023157"/>
    </source>
</evidence>
<dbReference type="GO" id="GO:0004568">
    <property type="term" value="F:chitinase activity"/>
    <property type="evidence" value="ECO:0007669"/>
    <property type="project" value="InterPro"/>
</dbReference>
<dbReference type="EMBL" id="CP151502">
    <property type="protein sequence ID" value="WZN59498.1"/>
    <property type="molecule type" value="Genomic_DNA"/>
</dbReference>
<evidence type="ECO:0000256" key="3">
    <source>
        <dbReference type="SAM" id="MobiDB-lite"/>
    </source>
</evidence>